<evidence type="ECO:0000256" key="2">
    <source>
        <dbReference type="ARBA" id="ARBA00023163"/>
    </source>
</evidence>
<dbReference type="PANTHER" id="PTHR34236">
    <property type="entry name" value="DIMETHYL SULFOXIDE REDUCTASE TRANSCRIPTIONAL ACTIVATOR"/>
    <property type="match status" value="1"/>
</dbReference>
<dbReference type="PANTHER" id="PTHR34236:SF1">
    <property type="entry name" value="DIMETHYL SULFOXIDE REDUCTASE TRANSCRIPTIONAL ACTIVATOR"/>
    <property type="match status" value="1"/>
</dbReference>
<comment type="caution">
    <text evidence="5">The sequence shown here is derived from an EMBL/GenBank/DDBJ whole genome shotgun (WGS) entry which is preliminary data.</text>
</comment>
<dbReference type="Pfam" id="PF15915">
    <property type="entry name" value="BAT"/>
    <property type="match status" value="1"/>
</dbReference>
<dbReference type="RefSeq" id="WP_310922394.1">
    <property type="nucleotide sequence ID" value="NZ_JAMQOP010000001.1"/>
</dbReference>
<sequence>MSAFLDFTVPREAFVLGQVLDVDHVGYIELTQFVPVGESLVPFFWAETDDAEAFEAAVTDSPRVADLVGLDGVTGQTLYRVQWESGVDGLLDALQAHDIAVLHASTRDGDWWFKTVAADREVFTRFQAACHEKGLPIEVRRLSNGRTRERALYGLTEKQRDALLLAYRAGYFEPGTDVRLGDISERLEISQQALGGRLKRGTHALVRNTIAFGDA</sequence>
<protein>
    <submittedName>
        <fullName evidence="5">Helix-turn-helix domain-containing protein</fullName>
    </submittedName>
</protein>
<evidence type="ECO:0000313" key="5">
    <source>
        <dbReference type="EMBL" id="MDS0297576.1"/>
    </source>
</evidence>
<evidence type="ECO:0000256" key="1">
    <source>
        <dbReference type="ARBA" id="ARBA00023015"/>
    </source>
</evidence>
<dbReference type="InterPro" id="IPR031803">
    <property type="entry name" value="BAT_GAF/HTH-assoc"/>
</dbReference>
<name>A0ABU2GAR7_9EURY</name>
<dbReference type="InterPro" id="IPR007050">
    <property type="entry name" value="HTH_bacterioopsin"/>
</dbReference>
<dbReference type="SUPFAM" id="SSF88659">
    <property type="entry name" value="Sigma3 and sigma4 domains of RNA polymerase sigma factors"/>
    <property type="match status" value="1"/>
</dbReference>
<dbReference type="Pfam" id="PF04967">
    <property type="entry name" value="HTH_10"/>
    <property type="match status" value="1"/>
</dbReference>
<dbReference type="EMBL" id="JAMQOP010000001">
    <property type="protein sequence ID" value="MDS0297576.1"/>
    <property type="molecule type" value="Genomic_DNA"/>
</dbReference>
<proteinExistence type="predicted"/>
<reference evidence="5 6" key="1">
    <citation type="submission" date="2022-06" db="EMBL/GenBank/DDBJ databases">
        <title>Halogeometricum sp. a new haloarchaeum isolate from saline soil.</title>
        <authorList>
            <person name="Strakova D."/>
            <person name="Galisteo C."/>
            <person name="Sanchez-Porro C."/>
            <person name="Ventosa A."/>
        </authorList>
    </citation>
    <scope>NUCLEOTIDE SEQUENCE [LARGE SCALE GENOMIC DNA]</scope>
    <source>
        <strain evidence="5 6">S1BR25-6</strain>
    </source>
</reference>
<evidence type="ECO:0000259" key="4">
    <source>
        <dbReference type="Pfam" id="PF15915"/>
    </source>
</evidence>
<keyword evidence="1" id="KW-0805">Transcription regulation</keyword>
<feature type="domain" description="HTH bat-type" evidence="3">
    <location>
        <begin position="155"/>
        <end position="202"/>
    </location>
</feature>
<evidence type="ECO:0000259" key="3">
    <source>
        <dbReference type="Pfam" id="PF04967"/>
    </source>
</evidence>
<dbReference type="Proteomes" id="UP001257060">
    <property type="component" value="Unassembled WGS sequence"/>
</dbReference>
<gene>
    <name evidence="5" type="ORF">NDI76_02320</name>
</gene>
<keyword evidence="2" id="KW-0804">Transcription</keyword>
<accession>A0ABU2GAR7</accession>
<feature type="domain" description="Bacterioopsin transcriptional activator GAF and HTH associated" evidence="4">
    <location>
        <begin position="5"/>
        <end position="133"/>
    </location>
</feature>
<keyword evidence="6" id="KW-1185">Reference proteome</keyword>
<evidence type="ECO:0000313" key="6">
    <source>
        <dbReference type="Proteomes" id="UP001257060"/>
    </source>
</evidence>
<organism evidence="5 6">
    <name type="scientific">Halogeometricum salsisoli</name>
    <dbReference type="NCBI Taxonomy" id="2950536"/>
    <lineage>
        <taxon>Archaea</taxon>
        <taxon>Methanobacteriati</taxon>
        <taxon>Methanobacteriota</taxon>
        <taxon>Stenosarchaea group</taxon>
        <taxon>Halobacteria</taxon>
        <taxon>Halobacteriales</taxon>
        <taxon>Haloferacaceae</taxon>
        <taxon>Halogeometricum</taxon>
    </lineage>
</organism>
<dbReference type="InterPro" id="IPR013324">
    <property type="entry name" value="RNA_pol_sigma_r3/r4-like"/>
</dbReference>